<gene>
    <name evidence="2" type="ORF">ACFQZI_08125</name>
</gene>
<evidence type="ECO:0008006" key="4">
    <source>
        <dbReference type="Google" id="ProtNLM"/>
    </source>
</evidence>
<comment type="caution">
    <text evidence="2">The sequence shown here is derived from an EMBL/GenBank/DDBJ whole genome shotgun (WGS) entry which is preliminary data.</text>
</comment>
<proteinExistence type="predicted"/>
<dbReference type="Proteomes" id="UP001597073">
    <property type="component" value="Unassembled WGS sequence"/>
</dbReference>
<dbReference type="EMBL" id="JBHTIA010000003">
    <property type="protein sequence ID" value="MFD0764818.1"/>
    <property type="molecule type" value="Genomic_DNA"/>
</dbReference>
<keyword evidence="1" id="KW-0732">Signal</keyword>
<organism evidence="2 3">
    <name type="scientific">Mucilaginibacter lutimaris</name>
    <dbReference type="NCBI Taxonomy" id="931629"/>
    <lineage>
        <taxon>Bacteria</taxon>
        <taxon>Pseudomonadati</taxon>
        <taxon>Bacteroidota</taxon>
        <taxon>Sphingobacteriia</taxon>
        <taxon>Sphingobacteriales</taxon>
        <taxon>Sphingobacteriaceae</taxon>
        <taxon>Mucilaginibacter</taxon>
    </lineage>
</organism>
<name>A0ABW2ZF94_9SPHI</name>
<evidence type="ECO:0000256" key="1">
    <source>
        <dbReference type="SAM" id="SignalP"/>
    </source>
</evidence>
<keyword evidence="3" id="KW-1185">Reference proteome</keyword>
<dbReference type="PROSITE" id="PS51257">
    <property type="entry name" value="PROKAR_LIPOPROTEIN"/>
    <property type="match status" value="1"/>
</dbReference>
<protein>
    <recommendedName>
        <fullName evidence="4">Lipocalin-like domain-containing protein</fullName>
    </recommendedName>
</protein>
<feature type="chain" id="PRO_5047108315" description="Lipocalin-like domain-containing protein" evidence="1">
    <location>
        <begin position="23"/>
        <end position="151"/>
    </location>
</feature>
<accession>A0ABW2ZF94</accession>
<evidence type="ECO:0000313" key="3">
    <source>
        <dbReference type="Proteomes" id="UP001597073"/>
    </source>
</evidence>
<sequence>MKKLVLFSFLATAIITSTISCKKDSNTPAPTDQAGTIVGKWNYQGEIVTVNHPNNPPETTTNKYTNGESVQFLENGTGSDYNTSFKYTVSGKVLTISYDAYVSNGVTHNAKVVTATINQLTTIKLTLHINDTYKDTNGALNGNDIIQYLVK</sequence>
<evidence type="ECO:0000313" key="2">
    <source>
        <dbReference type="EMBL" id="MFD0764818.1"/>
    </source>
</evidence>
<feature type="signal peptide" evidence="1">
    <location>
        <begin position="1"/>
        <end position="22"/>
    </location>
</feature>
<reference evidence="3" key="1">
    <citation type="journal article" date="2019" name="Int. J. Syst. Evol. Microbiol.">
        <title>The Global Catalogue of Microorganisms (GCM) 10K type strain sequencing project: providing services to taxonomists for standard genome sequencing and annotation.</title>
        <authorList>
            <consortium name="The Broad Institute Genomics Platform"/>
            <consortium name="The Broad Institute Genome Sequencing Center for Infectious Disease"/>
            <person name="Wu L."/>
            <person name="Ma J."/>
        </authorList>
    </citation>
    <scope>NUCLEOTIDE SEQUENCE [LARGE SCALE GENOMIC DNA]</scope>
    <source>
        <strain evidence="3">CCUG 60742</strain>
    </source>
</reference>
<dbReference type="RefSeq" id="WP_377140874.1">
    <property type="nucleotide sequence ID" value="NZ_JBHTIA010000003.1"/>
</dbReference>